<gene>
    <name evidence="1" type="ORF">CARN3_0876</name>
</gene>
<sequence length="71" mass="8053">MVERPGTLIRIAFRGEDSQGKSECMENAVFACFAQHLVQNGGRALLILLVLFDKGERKEYERAIFFLKSGF</sequence>
<reference evidence="1" key="1">
    <citation type="submission" date="2009-10" db="EMBL/GenBank/DDBJ databases">
        <title>Diversity of trophic interactions inside an arsenic-rich microbial ecosystem.</title>
        <authorList>
            <person name="Bertin P.N."/>
            <person name="Heinrich-Salmeron A."/>
            <person name="Pelletier E."/>
            <person name="Goulhen-Chollet F."/>
            <person name="Arsene-Ploetze F."/>
            <person name="Gallien S."/>
            <person name="Calteau A."/>
            <person name="Vallenet D."/>
            <person name="Casiot C."/>
            <person name="Chane-Woon-Ming B."/>
            <person name="Giloteaux L."/>
            <person name="Barakat M."/>
            <person name="Bonnefoy V."/>
            <person name="Bruneel O."/>
            <person name="Chandler M."/>
            <person name="Cleiss J."/>
            <person name="Duran R."/>
            <person name="Elbaz-Poulichet F."/>
            <person name="Fonknechten N."/>
            <person name="Lauga B."/>
            <person name="Mornico D."/>
            <person name="Ortet P."/>
            <person name="Schaeffer C."/>
            <person name="Siguier P."/>
            <person name="Alexander Thil Smith A."/>
            <person name="Van Dorsselaer A."/>
            <person name="Weissenbach J."/>
            <person name="Medigue C."/>
            <person name="Le Paslier D."/>
        </authorList>
    </citation>
    <scope>NUCLEOTIDE SEQUENCE</scope>
</reference>
<comment type="caution">
    <text evidence="1">The sequence shown here is derived from an EMBL/GenBank/DDBJ whole genome shotgun (WGS) entry which is preliminary data.</text>
</comment>
<protein>
    <submittedName>
        <fullName evidence="1">Uncharacterized protein</fullName>
    </submittedName>
</protein>
<evidence type="ECO:0000313" key="1">
    <source>
        <dbReference type="EMBL" id="CBH99910.1"/>
    </source>
</evidence>
<accession>E6PYA1</accession>
<dbReference type="AlphaFoldDB" id="E6PYA1"/>
<proteinExistence type="predicted"/>
<organism evidence="1">
    <name type="scientific">mine drainage metagenome</name>
    <dbReference type="NCBI Taxonomy" id="410659"/>
    <lineage>
        <taxon>unclassified sequences</taxon>
        <taxon>metagenomes</taxon>
        <taxon>ecological metagenomes</taxon>
    </lineage>
</organism>
<name>E6PYA1_9ZZZZ</name>
<dbReference type="EMBL" id="CABN01000067">
    <property type="protein sequence ID" value="CBH99910.1"/>
    <property type="molecule type" value="Genomic_DNA"/>
</dbReference>